<name>A0A2X2XZE4_CLOPF</name>
<reference evidence="1 2" key="1">
    <citation type="submission" date="2018-06" db="EMBL/GenBank/DDBJ databases">
        <authorList>
            <consortium name="Pathogen Informatics"/>
            <person name="Doyle S."/>
        </authorList>
    </citation>
    <scope>NUCLEOTIDE SEQUENCE [LARGE SCALE GENOMIC DNA]</scope>
    <source>
        <strain evidence="1 2">NCTC10719</strain>
    </source>
</reference>
<proteinExistence type="predicted"/>
<evidence type="ECO:0000313" key="2">
    <source>
        <dbReference type="Proteomes" id="UP000249986"/>
    </source>
</evidence>
<dbReference type="Proteomes" id="UP000249986">
    <property type="component" value="Unassembled WGS sequence"/>
</dbReference>
<evidence type="ECO:0000313" key="1">
    <source>
        <dbReference type="EMBL" id="SQB61072.1"/>
    </source>
</evidence>
<accession>A0A2X2XZE4</accession>
<dbReference type="AlphaFoldDB" id="A0A2X2XZE4"/>
<gene>
    <name evidence="1" type="ORF">NCTC10719_02743</name>
</gene>
<dbReference type="EMBL" id="UAWG01000020">
    <property type="protein sequence ID" value="SQB61072.1"/>
    <property type="molecule type" value="Genomic_DNA"/>
</dbReference>
<sequence length="63" mass="7099">MGNLVLVKLIKEGWILYESRRVSSIKDAFDLGKCDIEKLILVCLDNKNQPTFVNIVSVGNFNS</sequence>
<organism evidence="1 2">
    <name type="scientific">Clostridium perfringens</name>
    <dbReference type="NCBI Taxonomy" id="1502"/>
    <lineage>
        <taxon>Bacteria</taxon>
        <taxon>Bacillati</taxon>
        <taxon>Bacillota</taxon>
        <taxon>Clostridia</taxon>
        <taxon>Eubacteriales</taxon>
        <taxon>Clostridiaceae</taxon>
        <taxon>Clostridium</taxon>
    </lineage>
</organism>
<protein>
    <submittedName>
        <fullName evidence="1">DNA repair protein</fullName>
    </submittedName>
</protein>
<dbReference type="RefSeq" id="WP_181481577.1">
    <property type="nucleotide sequence ID" value="NZ_CABHIO010000007.1"/>
</dbReference>